<evidence type="ECO:0000259" key="2">
    <source>
        <dbReference type="PROSITE" id="PS50006"/>
    </source>
</evidence>
<keyword evidence="1" id="KW-0812">Transmembrane</keyword>
<dbReference type="SUPFAM" id="SSF49879">
    <property type="entry name" value="SMAD/FHA domain"/>
    <property type="match status" value="1"/>
</dbReference>
<keyword evidence="1" id="KW-1133">Transmembrane helix</keyword>
<accession>A0A7R7EIV2</accession>
<keyword evidence="4" id="KW-1185">Reference proteome</keyword>
<gene>
    <name evidence="3" type="ORF">bsdtb5_12600</name>
</gene>
<feature type="domain" description="FHA" evidence="2">
    <location>
        <begin position="89"/>
        <end position="134"/>
    </location>
</feature>
<reference evidence="3 4" key="1">
    <citation type="submission" date="2020-11" db="EMBL/GenBank/DDBJ databases">
        <title>Draft genome sequencing of a Lachnospiraceae strain isolated from anoxic soil subjected to BSD treatment.</title>
        <authorList>
            <person name="Uek A."/>
            <person name="Tonouchi A."/>
        </authorList>
    </citation>
    <scope>NUCLEOTIDE SEQUENCE [LARGE SCALE GENOMIC DNA]</scope>
    <source>
        <strain evidence="3 4">TB5</strain>
    </source>
</reference>
<dbReference type="AlphaFoldDB" id="A0A7R7EIV2"/>
<dbReference type="InterPro" id="IPR000253">
    <property type="entry name" value="FHA_dom"/>
</dbReference>
<name>A0A7R7EIV2_9FIRM</name>
<dbReference type="PROSITE" id="PS50006">
    <property type="entry name" value="FHA_DOMAIN"/>
    <property type="match status" value="1"/>
</dbReference>
<proteinExistence type="predicted"/>
<dbReference type="CDD" id="cd00060">
    <property type="entry name" value="FHA"/>
    <property type="match status" value="1"/>
</dbReference>
<feature type="transmembrane region" description="Helical" evidence="1">
    <location>
        <begin position="6"/>
        <end position="21"/>
    </location>
</feature>
<evidence type="ECO:0000313" key="4">
    <source>
        <dbReference type="Proteomes" id="UP000595897"/>
    </source>
</evidence>
<evidence type="ECO:0000313" key="3">
    <source>
        <dbReference type="EMBL" id="BCN29965.1"/>
    </source>
</evidence>
<dbReference type="InterPro" id="IPR008984">
    <property type="entry name" value="SMAD_FHA_dom_sf"/>
</dbReference>
<sequence length="176" mass="19849">MLKYSILGIAILIAISIFYKIKQNREHKLQEAAYEILKEEALNKALQNQWAQNEDFTRNNRENKKRMIHLAVVGSKPLISYVFNPENTIKIGRNKDSNTICLKDTAVSANHCDVYLENGLVYIKDLGSANKTIIKRGNKIITVNDGESAVLLSKDFVIVGATSFKITLFDSDIITM</sequence>
<dbReference type="Pfam" id="PF00498">
    <property type="entry name" value="FHA"/>
    <property type="match status" value="1"/>
</dbReference>
<organism evidence="3 4">
    <name type="scientific">Anaeromicropila herbilytica</name>
    <dbReference type="NCBI Taxonomy" id="2785025"/>
    <lineage>
        <taxon>Bacteria</taxon>
        <taxon>Bacillati</taxon>
        <taxon>Bacillota</taxon>
        <taxon>Clostridia</taxon>
        <taxon>Lachnospirales</taxon>
        <taxon>Lachnospiraceae</taxon>
        <taxon>Anaeromicropila</taxon>
    </lineage>
</organism>
<dbReference type="SMART" id="SM00240">
    <property type="entry name" value="FHA"/>
    <property type="match status" value="1"/>
</dbReference>
<keyword evidence="1" id="KW-0472">Membrane</keyword>
<evidence type="ECO:0000256" key="1">
    <source>
        <dbReference type="SAM" id="Phobius"/>
    </source>
</evidence>
<dbReference type="RefSeq" id="WP_271715219.1">
    <property type="nucleotide sequence ID" value="NZ_AP024169.1"/>
</dbReference>
<dbReference type="EMBL" id="AP024169">
    <property type="protein sequence ID" value="BCN29965.1"/>
    <property type="molecule type" value="Genomic_DNA"/>
</dbReference>
<protein>
    <recommendedName>
        <fullName evidence="2">FHA domain-containing protein</fullName>
    </recommendedName>
</protein>
<dbReference type="KEGG" id="ahb:bsdtb5_12600"/>
<dbReference type="Proteomes" id="UP000595897">
    <property type="component" value="Chromosome"/>
</dbReference>
<dbReference type="Gene3D" id="2.60.200.20">
    <property type="match status" value="1"/>
</dbReference>